<feature type="region of interest" description="Disordered" evidence="7">
    <location>
        <begin position="263"/>
        <end position="326"/>
    </location>
</feature>
<keyword evidence="3" id="KW-0227">DNA damage</keyword>
<evidence type="ECO:0000256" key="2">
    <source>
        <dbReference type="ARBA" id="ARBA00008283"/>
    </source>
</evidence>
<dbReference type="GO" id="GO:0006302">
    <property type="term" value="P:double-strand break repair"/>
    <property type="evidence" value="ECO:0007669"/>
    <property type="project" value="UniProtKB-ARBA"/>
</dbReference>
<dbReference type="GO" id="GO:0000110">
    <property type="term" value="C:nucleotide-excision repair factor 1 complex"/>
    <property type="evidence" value="ECO:0007669"/>
    <property type="project" value="TreeGrafter"/>
</dbReference>
<feature type="domain" description="ERCC1-like central" evidence="8">
    <location>
        <begin position="58"/>
        <end position="170"/>
    </location>
</feature>
<evidence type="ECO:0000256" key="3">
    <source>
        <dbReference type="ARBA" id="ARBA00022763"/>
    </source>
</evidence>
<keyword evidence="4" id="KW-0238">DNA-binding</keyword>
<dbReference type="FunFam" id="3.40.50.10130:FF:000001">
    <property type="entry name" value="DNA excision repair protein ERCC-1"/>
    <property type="match status" value="1"/>
</dbReference>
<gene>
    <name evidence="9" type="primary">RAD10</name>
    <name evidence="9" type="ORF">HRR80_005408</name>
</gene>
<accession>A0AAN6IU25</accession>
<dbReference type="EMBL" id="JAJGCB010000010">
    <property type="protein sequence ID" value="KAJ8990632.1"/>
    <property type="molecule type" value="Genomic_DNA"/>
</dbReference>
<dbReference type="SUPFAM" id="SSF47781">
    <property type="entry name" value="RuvA domain 2-like"/>
    <property type="match status" value="1"/>
</dbReference>
<dbReference type="NCBIfam" id="TIGR00597">
    <property type="entry name" value="rad10"/>
    <property type="match status" value="1"/>
</dbReference>
<evidence type="ECO:0000256" key="5">
    <source>
        <dbReference type="ARBA" id="ARBA00023204"/>
    </source>
</evidence>
<dbReference type="GO" id="GO:0070522">
    <property type="term" value="C:ERCC4-ERCC1 complex"/>
    <property type="evidence" value="ECO:0007669"/>
    <property type="project" value="TreeGrafter"/>
</dbReference>
<sequence>MADEFDEADFFAAEAAAQRPAQPTRAATPNTSTATGGASKVVQPRPQALPQRQGPSAILVSTRQKGNPILKHVTSVPWEWAEIPCDYVLGATTCALFLSLKYHRLHPEYIYGRIRQLGKLYNLRILLTMVDITNHEEALKELSKTSMINNLTLILCWSSQEAGRYLELYKSYEHASAASIRAHQAETYQESLTEFVTTPRNINKTDAASLISNFGSLRNAINAQPEELALVPGWGEKKIRAWVTTVREPFRVRRAAKSSAALLREESTLGGSDGSGTNTPAERSDGGAHTPIPIGRVSTVSRQGSNVVVTSKDAAEEAGPSQKRPRLEAVHVDNFETDEEAALLALAEEETKMTDAEKPKAAQAVTRKEPELSEGVMAALAKLREQG</sequence>
<reference evidence="9" key="1">
    <citation type="submission" date="2023-01" db="EMBL/GenBank/DDBJ databases">
        <title>Exophiala dermititidis isolated from Cystic Fibrosis Patient.</title>
        <authorList>
            <person name="Kurbessoian T."/>
            <person name="Crocker A."/>
            <person name="Murante D."/>
            <person name="Hogan D.A."/>
            <person name="Stajich J.E."/>
        </authorList>
    </citation>
    <scope>NUCLEOTIDE SEQUENCE</scope>
    <source>
        <strain evidence="9">Ex8</strain>
    </source>
</reference>
<keyword evidence="9" id="KW-0540">Nuclease</keyword>
<comment type="subcellular location">
    <subcellularLocation>
        <location evidence="1">Nucleus</location>
    </subcellularLocation>
</comment>
<proteinExistence type="inferred from homology"/>
<dbReference type="CDD" id="cd22325">
    <property type="entry name" value="ERCC1_C-like"/>
    <property type="match status" value="1"/>
</dbReference>
<dbReference type="InterPro" id="IPR004579">
    <property type="entry name" value="ERCC1/RAD10/SWI10"/>
</dbReference>
<dbReference type="GO" id="GO:0003684">
    <property type="term" value="F:damaged DNA binding"/>
    <property type="evidence" value="ECO:0007669"/>
    <property type="project" value="InterPro"/>
</dbReference>
<dbReference type="SUPFAM" id="SSF52980">
    <property type="entry name" value="Restriction endonuclease-like"/>
    <property type="match status" value="1"/>
</dbReference>
<dbReference type="Proteomes" id="UP001161757">
    <property type="component" value="Unassembled WGS sequence"/>
</dbReference>
<evidence type="ECO:0000256" key="1">
    <source>
        <dbReference type="ARBA" id="ARBA00004123"/>
    </source>
</evidence>
<dbReference type="Pfam" id="PF03834">
    <property type="entry name" value="Rad10"/>
    <property type="match status" value="1"/>
</dbReference>
<dbReference type="GO" id="GO:0070914">
    <property type="term" value="P:UV-damage excision repair"/>
    <property type="evidence" value="ECO:0007669"/>
    <property type="project" value="TreeGrafter"/>
</dbReference>
<protein>
    <submittedName>
        <fullName evidence="9">SsDNA endonuclease and repair protein rad10</fullName>
    </submittedName>
</protein>
<dbReference type="GO" id="GO:0006312">
    <property type="term" value="P:mitotic recombination"/>
    <property type="evidence" value="ECO:0007669"/>
    <property type="project" value="TreeGrafter"/>
</dbReference>
<dbReference type="InterPro" id="IPR010994">
    <property type="entry name" value="RuvA_2-like"/>
</dbReference>
<dbReference type="InterPro" id="IPR047260">
    <property type="entry name" value="ERCC1-like_central_dom"/>
</dbReference>
<dbReference type="Gene3D" id="1.10.150.20">
    <property type="entry name" value="5' to 3' exonuclease, C-terminal subdomain"/>
    <property type="match status" value="1"/>
</dbReference>
<keyword evidence="9" id="KW-0255">Endonuclease</keyword>
<dbReference type="Gene3D" id="3.40.50.10130">
    <property type="match status" value="1"/>
</dbReference>
<evidence type="ECO:0000313" key="10">
    <source>
        <dbReference type="Proteomes" id="UP001161757"/>
    </source>
</evidence>
<dbReference type="GO" id="GO:0003697">
    <property type="term" value="F:single-stranded DNA binding"/>
    <property type="evidence" value="ECO:0007669"/>
    <property type="project" value="TreeGrafter"/>
</dbReference>
<comment type="similarity">
    <text evidence="2">Belongs to the ERCC1/RAD10/SWI10 family.</text>
</comment>
<keyword evidence="6" id="KW-0539">Nucleus</keyword>
<dbReference type="GO" id="GO:0004519">
    <property type="term" value="F:endonuclease activity"/>
    <property type="evidence" value="ECO:0007669"/>
    <property type="project" value="UniProtKB-KW"/>
</dbReference>
<comment type="caution">
    <text evidence="9">The sequence shown here is derived from an EMBL/GenBank/DDBJ whole genome shotgun (WGS) entry which is preliminary data.</text>
</comment>
<feature type="compositionally biased region" description="Polar residues" evidence="7">
    <location>
        <begin position="298"/>
        <end position="309"/>
    </location>
</feature>
<evidence type="ECO:0000256" key="6">
    <source>
        <dbReference type="ARBA" id="ARBA00023242"/>
    </source>
</evidence>
<name>A0AAN6IU25_EXODE</name>
<dbReference type="AlphaFoldDB" id="A0AAN6IU25"/>
<dbReference type="PANTHER" id="PTHR12749">
    <property type="entry name" value="EXCISION REPAIR CROSS-COMPLEMENTING 1 ERCC1"/>
    <property type="match status" value="1"/>
</dbReference>
<keyword evidence="9" id="KW-0378">Hydrolase</keyword>
<dbReference type="PANTHER" id="PTHR12749:SF0">
    <property type="entry name" value="DNA EXCISION REPAIR PROTEIN ERCC-1"/>
    <property type="match status" value="1"/>
</dbReference>
<organism evidence="9 10">
    <name type="scientific">Exophiala dermatitidis</name>
    <name type="common">Black yeast-like fungus</name>
    <name type="synonym">Wangiella dermatitidis</name>
    <dbReference type="NCBI Taxonomy" id="5970"/>
    <lineage>
        <taxon>Eukaryota</taxon>
        <taxon>Fungi</taxon>
        <taxon>Dikarya</taxon>
        <taxon>Ascomycota</taxon>
        <taxon>Pezizomycotina</taxon>
        <taxon>Eurotiomycetes</taxon>
        <taxon>Chaetothyriomycetidae</taxon>
        <taxon>Chaetothyriales</taxon>
        <taxon>Herpotrichiellaceae</taxon>
        <taxon>Exophiala</taxon>
    </lineage>
</organism>
<evidence type="ECO:0000313" key="9">
    <source>
        <dbReference type="EMBL" id="KAJ8990632.1"/>
    </source>
</evidence>
<feature type="compositionally biased region" description="Low complexity" evidence="7">
    <location>
        <begin position="13"/>
        <end position="29"/>
    </location>
</feature>
<evidence type="ECO:0000256" key="4">
    <source>
        <dbReference type="ARBA" id="ARBA00023125"/>
    </source>
</evidence>
<keyword evidence="5" id="KW-0234">DNA repair</keyword>
<evidence type="ECO:0000259" key="8">
    <source>
        <dbReference type="Pfam" id="PF03834"/>
    </source>
</evidence>
<feature type="region of interest" description="Disordered" evidence="7">
    <location>
        <begin position="351"/>
        <end position="370"/>
    </location>
</feature>
<dbReference type="InterPro" id="IPR011335">
    <property type="entry name" value="Restrct_endonuc-II-like"/>
</dbReference>
<feature type="region of interest" description="Disordered" evidence="7">
    <location>
        <begin position="13"/>
        <end position="54"/>
    </location>
</feature>
<evidence type="ECO:0000256" key="7">
    <source>
        <dbReference type="SAM" id="MobiDB-lite"/>
    </source>
</evidence>